<feature type="chain" id="PRO_5021410495" evidence="1">
    <location>
        <begin position="27"/>
        <end position="77"/>
    </location>
</feature>
<protein>
    <submittedName>
        <fullName evidence="2">Uncharacterized protein</fullName>
    </submittedName>
</protein>
<dbReference type="AlphaFoldDB" id="A0A4Y2TXZ4"/>
<keyword evidence="3" id="KW-1185">Reference proteome</keyword>
<evidence type="ECO:0000313" key="3">
    <source>
        <dbReference type="Proteomes" id="UP000499080"/>
    </source>
</evidence>
<accession>A0A4Y2TXZ4</accession>
<reference evidence="2 3" key="1">
    <citation type="journal article" date="2019" name="Sci. Rep.">
        <title>Orb-weaving spider Araneus ventricosus genome elucidates the spidroin gene catalogue.</title>
        <authorList>
            <person name="Kono N."/>
            <person name="Nakamura H."/>
            <person name="Ohtoshi R."/>
            <person name="Moran D.A.P."/>
            <person name="Shinohara A."/>
            <person name="Yoshida Y."/>
            <person name="Fujiwara M."/>
            <person name="Mori M."/>
            <person name="Tomita M."/>
            <person name="Arakawa K."/>
        </authorList>
    </citation>
    <scope>NUCLEOTIDE SEQUENCE [LARGE SCALE GENOMIC DNA]</scope>
</reference>
<evidence type="ECO:0000313" key="2">
    <source>
        <dbReference type="EMBL" id="GBO05488.1"/>
    </source>
</evidence>
<dbReference type="EMBL" id="BGPR01032114">
    <property type="protein sequence ID" value="GBO05488.1"/>
    <property type="molecule type" value="Genomic_DNA"/>
</dbReference>
<proteinExistence type="predicted"/>
<gene>
    <name evidence="2" type="ORF">AVEN_135079_1</name>
</gene>
<keyword evidence="1" id="KW-0732">Signal</keyword>
<evidence type="ECO:0000256" key="1">
    <source>
        <dbReference type="SAM" id="SignalP"/>
    </source>
</evidence>
<organism evidence="2 3">
    <name type="scientific">Araneus ventricosus</name>
    <name type="common">Orbweaver spider</name>
    <name type="synonym">Epeira ventricosa</name>
    <dbReference type="NCBI Taxonomy" id="182803"/>
    <lineage>
        <taxon>Eukaryota</taxon>
        <taxon>Metazoa</taxon>
        <taxon>Ecdysozoa</taxon>
        <taxon>Arthropoda</taxon>
        <taxon>Chelicerata</taxon>
        <taxon>Arachnida</taxon>
        <taxon>Araneae</taxon>
        <taxon>Araneomorphae</taxon>
        <taxon>Entelegynae</taxon>
        <taxon>Araneoidea</taxon>
        <taxon>Araneidae</taxon>
        <taxon>Araneus</taxon>
    </lineage>
</organism>
<sequence>MVISSLLQASTLVVSTLLCLLSSTYWTEEGNIPEQVFIVQAGVFPGETDIFGHLQPIQPHPSIDELLPLITELWSAV</sequence>
<dbReference type="Proteomes" id="UP000499080">
    <property type="component" value="Unassembled WGS sequence"/>
</dbReference>
<feature type="signal peptide" evidence="1">
    <location>
        <begin position="1"/>
        <end position="26"/>
    </location>
</feature>
<comment type="caution">
    <text evidence="2">The sequence shown here is derived from an EMBL/GenBank/DDBJ whole genome shotgun (WGS) entry which is preliminary data.</text>
</comment>
<name>A0A4Y2TXZ4_ARAVE</name>